<dbReference type="InterPro" id="IPR010583">
    <property type="entry name" value="MipA"/>
</dbReference>
<sequence length="174" mass="19408">MEDLDALLEIGPALRYYFHRDGISDGLYLKGAVRTVFSAGWDGGPDIHYQGLHSDIYLIFKNNSLFSAQQLRFHLSAGLHFGDATFNEYFYEVGEKDALPGRNVYSTGGGYSGFSLAGSFVKRFTPTVSFGCYGRWDNISGAEYENSPLVKENNNYTIGAMLIFTLLQSERLLP</sequence>
<dbReference type="Proteomes" id="UP000826725">
    <property type="component" value="Chromosome"/>
</dbReference>
<protein>
    <submittedName>
        <fullName evidence="1">Uncharacterized protein</fullName>
    </submittedName>
</protein>
<dbReference type="KEGG" id="dbk:DGMP_31630"/>
<keyword evidence="2" id="KW-1185">Reference proteome</keyword>
<proteinExistence type="predicted"/>
<organism evidence="1 2">
    <name type="scientific">Desulfomarina profundi</name>
    <dbReference type="NCBI Taxonomy" id="2772557"/>
    <lineage>
        <taxon>Bacteria</taxon>
        <taxon>Pseudomonadati</taxon>
        <taxon>Thermodesulfobacteriota</taxon>
        <taxon>Desulfobulbia</taxon>
        <taxon>Desulfobulbales</taxon>
        <taxon>Desulfobulbaceae</taxon>
        <taxon>Desulfomarina</taxon>
    </lineage>
</organism>
<evidence type="ECO:0000313" key="1">
    <source>
        <dbReference type="EMBL" id="BCL62470.1"/>
    </source>
</evidence>
<dbReference type="AlphaFoldDB" id="A0A8D5FKC2"/>
<evidence type="ECO:0000313" key="2">
    <source>
        <dbReference type="Proteomes" id="UP000826725"/>
    </source>
</evidence>
<gene>
    <name evidence="1" type="ORF">DGMP_31630</name>
</gene>
<dbReference type="EMBL" id="AP024086">
    <property type="protein sequence ID" value="BCL62470.1"/>
    <property type="molecule type" value="Genomic_DNA"/>
</dbReference>
<reference evidence="1" key="1">
    <citation type="submission" date="2020-09" db="EMBL/GenBank/DDBJ databases">
        <title>Desulfogranum mesoprofundum gen. nov., sp. nov., a novel mesophilic, sulfate-reducing chemolithoautotroph isolated from a deep-sea hydrothermal vent chimney in the Suiyo Seamount.</title>
        <authorList>
            <person name="Hashimoto Y."/>
            <person name="Nakagawa S."/>
        </authorList>
    </citation>
    <scope>NUCLEOTIDE SEQUENCE</scope>
    <source>
        <strain evidence="1">KT2</strain>
    </source>
</reference>
<dbReference type="Pfam" id="PF06629">
    <property type="entry name" value="MipA"/>
    <property type="match status" value="1"/>
</dbReference>
<accession>A0A8D5FKC2</accession>
<name>A0A8D5FKC2_9BACT</name>